<dbReference type="GO" id="GO:0034513">
    <property type="term" value="F:box H/ACA snoRNA binding"/>
    <property type="evidence" value="ECO:0007669"/>
    <property type="project" value="TreeGrafter"/>
</dbReference>
<evidence type="ECO:0000256" key="7">
    <source>
        <dbReference type="ARBA" id="ARBA00038293"/>
    </source>
</evidence>
<keyword evidence="2 8" id="KW-0690">Ribosome biogenesis</keyword>
<dbReference type="EMBL" id="JAPWDV010000001">
    <property type="protein sequence ID" value="KAJ6223242.1"/>
    <property type="molecule type" value="Genomic_DNA"/>
</dbReference>
<comment type="similarity">
    <text evidence="7 8">Belongs to the GAR1 family.</text>
</comment>
<dbReference type="Gene3D" id="2.40.10.230">
    <property type="entry name" value="Probable tRNA pseudouridine synthase domain"/>
    <property type="match status" value="1"/>
</dbReference>
<keyword evidence="11" id="KW-1185">Reference proteome</keyword>
<dbReference type="OMA" id="KPQDGIV"/>
<dbReference type="InterPro" id="IPR009000">
    <property type="entry name" value="Transl_B-barrel_sf"/>
</dbReference>
<evidence type="ECO:0000256" key="8">
    <source>
        <dbReference type="RuleBase" id="RU364004"/>
    </source>
</evidence>
<dbReference type="PANTHER" id="PTHR23237:SF6">
    <property type="entry name" value="H_ACA RIBONUCLEOPROTEIN COMPLEX SUBUNIT 1"/>
    <property type="match status" value="1"/>
</dbReference>
<evidence type="ECO:0000256" key="3">
    <source>
        <dbReference type="ARBA" id="ARBA00022552"/>
    </source>
</evidence>
<feature type="compositionally biased region" description="Gly residues" evidence="9">
    <location>
        <begin position="187"/>
        <end position="210"/>
    </location>
</feature>
<dbReference type="Pfam" id="PF04410">
    <property type="entry name" value="Gar1"/>
    <property type="match status" value="1"/>
</dbReference>
<feature type="compositionally biased region" description="Basic and acidic residues" evidence="9">
    <location>
        <begin position="38"/>
        <end position="50"/>
    </location>
</feature>
<proteinExistence type="inferred from homology"/>
<dbReference type="GO" id="GO:0031429">
    <property type="term" value="C:box H/ACA snoRNP complex"/>
    <property type="evidence" value="ECO:0007669"/>
    <property type="project" value="TreeGrafter"/>
</dbReference>
<accession>A0A9Q0MEY2</accession>
<reference evidence="10" key="1">
    <citation type="submission" date="2022-12" db="EMBL/GenBank/DDBJ databases">
        <title>Genome assemblies of Blomia tropicalis.</title>
        <authorList>
            <person name="Cui Y."/>
        </authorList>
    </citation>
    <scope>NUCLEOTIDE SEQUENCE</scope>
    <source>
        <tissue evidence="10">Adult mites</tissue>
    </source>
</reference>
<evidence type="ECO:0000256" key="6">
    <source>
        <dbReference type="ARBA" id="ARBA00023274"/>
    </source>
</evidence>
<dbReference type="InterPro" id="IPR007504">
    <property type="entry name" value="H/ACA_rnp_Gar1/Naf1"/>
</dbReference>
<dbReference type="PANTHER" id="PTHR23237">
    <property type="entry name" value="NUCLEOLAR PROTEIN FAMILY A MEMBER 1 SNORNP PROTEIN GAR1"/>
    <property type="match status" value="1"/>
</dbReference>
<evidence type="ECO:0000313" key="11">
    <source>
        <dbReference type="Proteomes" id="UP001142055"/>
    </source>
</evidence>
<feature type="compositionally biased region" description="Gly residues" evidence="9">
    <location>
        <begin position="150"/>
        <end position="179"/>
    </location>
</feature>
<evidence type="ECO:0000256" key="5">
    <source>
        <dbReference type="ARBA" id="ARBA00023242"/>
    </source>
</evidence>
<feature type="region of interest" description="Disordered" evidence="9">
    <location>
        <begin position="1"/>
        <end position="56"/>
    </location>
</feature>
<name>A0A9Q0MEY2_BLOTA</name>
<sequence>MSFRGGRGRGGGGGGFRGGGGGRFGGNNRGRGGGRGGFGDRKRYEDEGPPEHVQPFGIFTHPVQNQLVIKSDLEELPFFNAPIYTEDKQKIGKVDEIFGSIKDYSISVTLMDNYYANSFPVSTKFFIDPAKLLPLAKFLPQPSRGRGGKRGGGGGGRGGGRGGRGGFNSGRGGRGGFNGGRNNFSGSGRGGFNRGSFGGGRGGFRGGRGR</sequence>
<protein>
    <recommendedName>
        <fullName evidence="8">H/ACA ribonucleoprotein complex subunit</fullName>
    </recommendedName>
</protein>
<dbReference type="InterPro" id="IPR038664">
    <property type="entry name" value="Gar1/Naf1_Cbf5-bd_sf"/>
</dbReference>
<evidence type="ECO:0000313" key="10">
    <source>
        <dbReference type="EMBL" id="KAJ6223242.1"/>
    </source>
</evidence>
<comment type="caution">
    <text evidence="10">The sequence shown here is derived from an EMBL/GenBank/DDBJ whole genome shotgun (WGS) entry which is preliminary data.</text>
</comment>
<feature type="compositionally biased region" description="Gly residues" evidence="9">
    <location>
        <begin position="8"/>
        <end position="37"/>
    </location>
</feature>
<comment type="subcellular location">
    <subcellularLocation>
        <location evidence="1 8">Nucleus</location>
        <location evidence="1 8">Nucleolus</location>
    </subcellularLocation>
</comment>
<keyword evidence="4 8" id="KW-0694">RNA-binding</keyword>
<evidence type="ECO:0000256" key="1">
    <source>
        <dbReference type="ARBA" id="ARBA00004604"/>
    </source>
</evidence>
<organism evidence="10 11">
    <name type="scientific">Blomia tropicalis</name>
    <name type="common">Mite</name>
    <dbReference type="NCBI Taxonomy" id="40697"/>
    <lineage>
        <taxon>Eukaryota</taxon>
        <taxon>Metazoa</taxon>
        <taxon>Ecdysozoa</taxon>
        <taxon>Arthropoda</taxon>
        <taxon>Chelicerata</taxon>
        <taxon>Arachnida</taxon>
        <taxon>Acari</taxon>
        <taxon>Acariformes</taxon>
        <taxon>Sarcoptiformes</taxon>
        <taxon>Astigmata</taxon>
        <taxon>Glycyphagoidea</taxon>
        <taxon>Echimyopodidae</taxon>
        <taxon>Blomia</taxon>
    </lineage>
</organism>
<evidence type="ECO:0000256" key="4">
    <source>
        <dbReference type="ARBA" id="ARBA00022884"/>
    </source>
</evidence>
<dbReference type="Proteomes" id="UP001142055">
    <property type="component" value="Chromosome 1"/>
</dbReference>
<feature type="region of interest" description="Disordered" evidence="9">
    <location>
        <begin position="138"/>
        <end position="210"/>
    </location>
</feature>
<dbReference type="GO" id="GO:0000454">
    <property type="term" value="P:snoRNA guided rRNA pseudouridine synthesis"/>
    <property type="evidence" value="ECO:0007669"/>
    <property type="project" value="TreeGrafter"/>
</dbReference>
<dbReference type="OrthoDB" id="2187159at2759"/>
<evidence type="ECO:0000256" key="9">
    <source>
        <dbReference type="SAM" id="MobiDB-lite"/>
    </source>
</evidence>
<evidence type="ECO:0000256" key="2">
    <source>
        <dbReference type="ARBA" id="ARBA00022517"/>
    </source>
</evidence>
<comment type="subunit">
    <text evidence="8">Component of the small nucleolar ribonucleoprotein particles containing H/ACA-type snoRNAs (H/ACA snoRNPs).</text>
</comment>
<dbReference type="FunFam" id="2.40.10.230:FF:000001">
    <property type="entry name" value="H/ACA ribonucleoprotein complex subunit"/>
    <property type="match status" value="1"/>
</dbReference>
<comment type="function">
    <text evidence="8">Required for ribosome biogenesis. Part of a complex which catalyzes pseudouridylation of rRNA. This involves the isomerization of uridine such that the ribose is subsequently attached to C5, instead of the normal N1. Pseudouridine ("psi") residues may serve to stabilize the conformation of rRNAs.</text>
</comment>
<keyword evidence="3 8" id="KW-0698">rRNA processing</keyword>
<dbReference type="SUPFAM" id="SSF50447">
    <property type="entry name" value="Translation proteins"/>
    <property type="match status" value="1"/>
</dbReference>
<keyword evidence="5 8" id="KW-0539">Nucleus</keyword>
<dbReference type="AlphaFoldDB" id="A0A9Q0MEY2"/>
<keyword evidence="6 8" id="KW-0687">Ribonucleoprotein</keyword>
<gene>
    <name evidence="10" type="ORF">RDWZM_001787</name>
</gene>